<dbReference type="InterPro" id="IPR000048">
    <property type="entry name" value="IQ_motif_EF-hand-BS"/>
</dbReference>
<dbReference type="Proteomes" id="UP000001514">
    <property type="component" value="Unassembled WGS sequence"/>
</dbReference>
<evidence type="ECO:0000256" key="4">
    <source>
        <dbReference type="SAM" id="MobiDB-lite"/>
    </source>
</evidence>
<sequence length="1087" mass="119798">MDELVRVKVLSAGESFTFKSVTAAKLESLFGIGSIIDEDGYVVTEESELPFGNYTYKPDFKFADPCILNHEPNDLERSEVLANLQGQHSEPKFLNCRPSHAKPPIPLQLVHPVFGHFTDLIHDHDLGAPGLADIEFALELAHLSSLYHSDEAELRRTVHRLFSKYLGVPCRETLTIHGSWEAPLAMMSRSMNKSLIAIGEVKLGGLDSYTHGFHCYALYWDMVGAKERYIDTCYPAFLMELVGCNLRISAMAKLDEVVCQPLTHFVNLLPIQGLDPEMVAESVRVLVAFKRCLGLLNEYYWNVQAGTRAGTGNKRYDLWNLDIPYPLHEAAKVVKKFENKLVYLVEPWGVVKLAKRYGVEVHRAWAAAGFAPALYGVRALAGRWVEVRMENLGPEDGWEMLAECGDADELRDQALAALRSAHRVPVSSNGGVGVHGDARDVNVMIRRPRDGAEKGLGVEVRFIDFDWANESIGFVSKESKSCQRERDWIGRWNATAVAAAGEELRNLAIPAWFCCGGANRRGILEFLWNSIRREVFLSGRTNAMGKSTKWLGKFLGVRKFKSPLKEKDKSSSPEEHDGQEKIPADSSPAQNQAQVSPEVIAAPTTEAPNEPFNAQPIIATHDGIPDGIITTGNAAAIKIQTAFRAFLVTKGMMVDDFVQARRALRALKGLVRLQALVRGHSVRKQAAISLRTVLAIVKVQALARGHRVRSSQGGQSIQKQLWNKRQGSSEADPSSELSGNDAVTVINVVRAKPSKADVSKFDQKLVAYAPTQTRLFKNPVIRPEWTWLEFWTAVEPWKPATEPASVAETSSSKNGDVNGDHAPASKSSEKRSKADRSVPSYMAATESARAKARVSSPGTAASSTSPADNGKLSPAAIKRRFSLPGTHGRFQDPITHPRRLSFPVRASFDSLLAAKFLFALNSKEAELLDAVAYAVKSKQNIKPMTKRSVTLAVADDGSLEEDFLTLAREHEFAEVSWYSSQKKFVSRIDDKAPLSVPGNGTETTALFLPVQAAAARSSRLSQEAAEAIGNSTFFCSVAKNTVNTITSTSGHILVPRLGIYLHQRRRWQLYPGREAVERLITRTSLSA</sequence>
<evidence type="ECO:0000313" key="6">
    <source>
        <dbReference type="EMBL" id="EFJ27631.1"/>
    </source>
</evidence>
<reference evidence="6 7" key="1">
    <citation type="journal article" date="2011" name="Science">
        <title>The Selaginella genome identifies genetic changes associated with the evolution of vascular plants.</title>
        <authorList>
            <person name="Banks J.A."/>
            <person name="Nishiyama T."/>
            <person name="Hasebe M."/>
            <person name="Bowman J.L."/>
            <person name="Gribskov M."/>
            <person name="dePamphilis C."/>
            <person name="Albert V.A."/>
            <person name="Aono N."/>
            <person name="Aoyama T."/>
            <person name="Ambrose B.A."/>
            <person name="Ashton N.W."/>
            <person name="Axtell M.J."/>
            <person name="Barker E."/>
            <person name="Barker M.S."/>
            <person name="Bennetzen J.L."/>
            <person name="Bonawitz N.D."/>
            <person name="Chapple C."/>
            <person name="Cheng C."/>
            <person name="Correa L.G."/>
            <person name="Dacre M."/>
            <person name="DeBarry J."/>
            <person name="Dreyer I."/>
            <person name="Elias M."/>
            <person name="Engstrom E.M."/>
            <person name="Estelle M."/>
            <person name="Feng L."/>
            <person name="Finet C."/>
            <person name="Floyd S.K."/>
            <person name="Frommer W.B."/>
            <person name="Fujita T."/>
            <person name="Gramzow L."/>
            <person name="Gutensohn M."/>
            <person name="Harholt J."/>
            <person name="Hattori M."/>
            <person name="Heyl A."/>
            <person name="Hirai T."/>
            <person name="Hiwatashi Y."/>
            <person name="Ishikawa M."/>
            <person name="Iwata M."/>
            <person name="Karol K.G."/>
            <person name="Koehler B."/>
            <person name="Kolukisaoglu U."/>
            <person name="Kubo M."/>
            <person name="Kurata T."/>
            <person name="Lalonde S."/>
            <person name="Li K."/>
            <person name="Li Y."/>
            <person name="Litt A."/>
            <person name="Lyons E."/>
            <person name="Manning G."/>
            <person name="Maruyama T."/>
            <person name="Michael T.P."/>
            <person name="Mikami K."/>
            <person name="Miyazaki S."/>
            <person name="Morinaga S."/>
            <person name="Murata T."/>
            <person name="Mueller-Roeber B."/>
            <person name="Nelson D.R."/>
            <person name="Obara M."/>
            <person name="Oguri Y."/>
            <person name="Olmstead R.G."/>
            <person name="Onodera N."/>
            <person name="Petersen B.L."/>
            <person name="Pils B."/>
            <person name="Prigge M."/>
            <person name="Rensing S.A."/>
            <person name="Riano-Pachon D.M."/>
            <person name="Roberts A.W."/>
            <person name="Sato Y."/>
            <person name="Scheller H.V."/>
            <person name="Schulz B."/>
            <person name="Schulz C."/>
            <person name="Shakirov E.V."/>
            <person name="Shibagaki N."/>
            <person name="Shinohara N."/>
            <person name="Shippen D.E."/>
            <person name="Soerensen I."/>
            <person name="Sotooka R."/>
            <person name="Sugimoto N."/>
            <person name="Sugita M."/>
            <person name="Sumikawa N."/>
            <person name="Tanurdzic M."/>
            <person name="Theissen G."/>
            <person name="Ulvskov P."/>
            <person name="Wakazuki S."/>
            <person name="Weng J.K."/>
            <person name="Willats W.W."/>
            <person name="Wipf D."/>
            <person name="Wolf P.G."/>
            <person name="Yang L."/>
            <person name="Zimmer A.D."/>
            <person name="Zhu Q."/>
            <person name="Mitros T."/>
            <person name="Hellsten U."/>
            <person name="Loque D."/>
            <person name="Otillar R."/>
            <person name="Salamov A."/>
            <person name="Schmutz J."/>
            <person name="Shapiro H."/>
            <person name="Lindquist E."/>
            <person name="Lucas S."/>
            <person name="Rokhsar D."/>
            <person name="Grigoriev I.V."/>
        </authorList>
    </citation>
    <scope>NUCLEOTIDE SEQUENCE [LARGE SCALE GENOMIC DNA]</scope>
</reference>
<dbReference type="EMBL" id="GL377581">
    <property type="protein sequence ID" value="EFJ27631.1"/>
    <property type="molecule type" value="Genomic_DNA"/>
</dbReference>
<dbReference type="SMART" id="SM00015">
    <property type="entry name" value="IQ"/>
    <property type="match status" value="3"/>
</dbReference>
<feature type="compositionally biased region" description="Basic and acidic residues" evidence="4">
    <location>
        <begin position="563"/>
        <end position="583"/>
    </location>
</feature>
<dbReference type="Gramene" id="EFJ27631">
    <property type="protein sequence ID" value="EFJ27631"/>
    <property type="gene ID" value="SELMODRAFT_441374"/>
</dbReference>
<keyword evidence="1" id="KW-0112">Calmodulin-binding</keyword>
<feature type="domain" description="DUF4005" evidence="5">
    <location>
        <begin position="818"/>
        <end position="884"/>
    </location>
</feature>
<accession>D8RJ22</accession>
<keyword evidence="7" id="KW-1185">Reference proteome</keyword>
<dbReference type="PROSITE" id="PS50096">
    <property type="entry name" value="IQ"/>
    <property type="match status" value="2"/>
</dbReference>
<evidence type="ECO:0000256" key="3">
    <source>
        <dbReference type="ARBA" id="ARBA00024378"/>
    </source>
</evidence>
<feature type="compositionally biased region" description="Low complexity" evidence="4">
    <location>
        <begin position="855"/>
        <end position="867"/>
    </location>
</feature>
<dbReference type="eggNOG" id="KOG4730">
    <property type="taxonomic scope" value="Eukaryota"/>
</dbReference>
<dbReference type="Pfam" id="PF00612">
    <property type="entry name" value="IQ"/>
    <property type="match status" value="1"/>
</dbReference>
<dbReference type="InParanoid" id="D8RJ22"/>
<proteinExistence type="inferred from homology"/>
<dbReference type="AlphaFoldDB" id="D8RJ22"/>
<evidence type="ECO:0000256" key="2">
    <source>
        <dbReference type="ARBA" id="ARBA00024341"/>
    </source>
</evidence>
<feature type="region of interest" description="Disordered" evidence="4">
    <location>
        <begin position="801"/>
        <end position="874"/>
    </location>
</feature>
<feature type="region of interest" description="Disordered" evidence="4">
    <location>
        <begin position="562"/>
        <end position="595"/>
    </location>
</feature>
<dbReference type="KEGG" id="smo:SELMODRAFT_441374"/>
<feature type="compositionally biased region" description="Basic and acidic residues" evidence="4">
    <location>
        <begin position="827"/>
        <end position="836"/>
    </location>
</feature>
<comment type="similarity">
    <text evidence="2">Belongs to the IQD family.</text>
</comment>
<comment type="subunit">
    <text evidence="3">Binds to multiple calmodulin (CaM) in the presence of Ca(2+) and CaM-like proteins.</text>
</comment>
<name>D8RJ22_SELML</name>
<dbReference type="GO" id="GO:0005516">
    <property type="term" value="F:calmodulin binding"/>
    <property type="evidence" value="ECO:0007669"/>
    <property type="project" value="UniProtKB-KW"/>
</dbReference>
<organism evidence="7">
    <name type="scientific">Selaginella moellendorffii</name>
    <name type="common">Spikemoss</name>
    <dbReference type="NCBI Taxonomy" id="88036"/>
    <lineage>
        <taxon>Eukaryota</taxon>
        <taxon>Viridiplantae</taxon>
        <taxon>Streptophyta</taxon>
        <taxon>Embryophyta</taxon>
        <taxon>Tracheophyta</taxon>
        <taxon>Lycopodiopsida</taxon>
        <taxon>Selaginellales</taxon>
        <taxon>Selaginellaceae</taxon>
        <taxon>Selaginella</taxon>
    </lineage>
</organism>
<evidence type="ECO:0000313" key="7">
    <source>
        <dbReference type="Proteomes" id="UP000001514"/>
    </source>
</evidence>
<dbReference type="PANTHER" id="PTHR32295:SF6">
    <property type="entry name" value="PROTEIN IQ-DOMAIN 18"/>
    <property type="match status" value="1"/>
</dbReference>
<dbReference type="HOGENOM" id="CLU_285199_0_0_1"/>
<dbReference type="PANTHER" id="PTHR32295">
    <property type="entry name" value="IQ-DOMAIN 5-RELATED"/>
    <property type="match status" value="1"/>
</dbReference>
<gene>
    <name evidence="6" type="ORF">SELMODRAFT_441374</name>
</gene>
<evidence type="ECO:0000259" key="5">
    <source>
        <dbReference type="Pfam" id="PF13178"/>
    </source>
</evidence>
<dbReference type="Pfam" id="PF13178">
    <property type="entry name" value="DUF4005"/>
    <property type="match status" value="1"/>
</dbReference>
<protein>
    <recommendedName>
        <fullName evidence="5">DUF4005 domain-containing protein</fullName>
    </recommendedName>
</protein>
<dbReference type="InterPro" id="IPR025064">
    <property type="entry name" value="DUF4005"/>
</dbReference>
<feature type="region of interest" description="Disordered" evidence="4">
    <location>
        <begin position="710"/>
        <end position="738"/>
    </location>
</feature>
<evidence type="ECO:0000256" key="1">
    <source>
        <dbReference type="ARBA" id="ARBA00022860"/>
    </source>
</evidence>